<dbReference type="InterPro" id="IPR041569">
    <property type="entry name" value="AAA_lid_3"/>
</dbReference>
<dbReference type="PANTHER" id="PTHR43655:SF2">
    <property type="entry name" value="AFG3 LIKE MATRIX AAA PEPTIDASE SUBUNIT 2, ISOFORM A"/>
    <property type="match status" value="1"/>
</dbReference>
<dbReference type="Pfam" id="PF17862">
    <property type="entry name" value="AAA_lid_3"/>
    <property type="match status" value="1"/>
</dbReference>
<dbReference type="SMART" id="SM00382">
    <property type="entry name" value="AAA"/>
    <property type="match status" value="1"/>
</dbReference>
<dbReference type="Gene3D" id="3.40.50.300">
    <property type="entry name" value="P-loop containing nucleotide triphosphate hydrolases"/>
    <property type="match status" value="1"/>
</dbReference>
<evidence type="ECO:0000256" key="4">
    <source>
        <dbReference type="ARBA" id="ARBA00022692"/>
    </source>
</evidence>
<name>A0A7C3SIU2_9BACT</name>
<evidence type="ECO:0000256" key="9">
    <source>
        <dbReference type="ARBA" id="ARBA00022840"/>
    </source>
</evidence>
<dbReference type="InterPro" id="IPR000642">
    <property type="entry name" value="Peptidase_M41"/>
</dbReference>
<comment type="function">
    <text evidence="14">Acts as a processive, ATP-dependent zinc metallopeptidase for both cytoplasmic and membrane proteins. Plays a role in the quality control of integral membrane proteins.</text>
</comment>
<keyword evidence="11 14" id="KW-0482">Metalloprotease</keyword>
<dbReference type="PROSITE" id="PS00674">
    <property type="entry name" value="AAA"/>
    <property type="match status" value="1"/>
</dbReference>
<comment type="subcellular location">
    <subcellularLocation>
        <location evidence="14">Cell membrane</location>
        <topology evidence="14">Multi-pass membrane protein</topology>
        <orientation evidence="14">Cytoplasmic side</orientation>
    </subcellularLocation>
    <subcellularLocation>
        <location evidence="1">Membrane</location>
    </subcellularLocation>
</comment>
<dbReference type="Pfam" id="PF00004">
    <property type="entry name" value="AAA"/>
    <property type="match status" value="1"/>
</dbReference>
<organism evidence="17">
    <name type="scientific">Desulfobacca acetoxidans</name>
    <dbReference type="NCBI Taxonomy" id="60893"/>
    <lineage>
        <taxon>Bacteria</taxon>
        <taxon>Pseudomonadati</taxon>
        <taxon>Thermodesulfobacteriota</taxon>
        <taxon>Desulfobaccia</taxon>
        <taxon>Desulfobaccales</taxon>
        <taxon>Desulfobaccaceae</taxon>
        <taxon>Desulfobacca</taxon>
    </lineage>
</organism>
<comment type="caution">
    <text evidence="14">Lacks conserved residue(s) required for the propagation of feature annotation.</text>
</comment>
<keyword evidence="10 14" id="KW-1133">Transmembrane helix</keyword>
<comment type="caution">
    <text evidence="17">The sequence shown here is derived from an EMBL/GenBank/DDBJ whole genome shotgun (WGS) entry which is preliminary data.</text>
</comment>
<feature type="active site" evidence="14">
    <location>
        <position position="440"/>
    </location>
</feature>
<dbReference type="GO" id="GO:0006508">
    <property type="term" value="P:proteolysis"/>
    <property type="evidence" value="ECO:0007669"/>
    <property type="project" value="UniProtKB-KW"/>
</dbReference>
<comment type="cofactor">
    <cofactor evidence="14">
        <name>Zn(2+)</name>
        <dbReference type="ChEBI" id="CHEBI:29105"/>
    </cofactor>
    <text evidence="14">Binds 1 zinc ion per subunit.</text>
</comment>
<feature type="binding site" evidence="14">
    <location>
        <position position="439"/>
    </location>
    <ligand>
        <name>Zn(2+)</name>
        <dbReference type="ChEBI" id="CHEBI:29105"/>
        <note>catalytic</note>
    </ligand>
</feature>
<dbReference type="FunFam" id="3.40.50.300:FF:000001">
    <property type="entry name" value="ATP-dependent zinc metalloprotease FtsH"/>
    <property type="match status" value="1"/>
</dbReference>
<feature type="transmembrane region" description="Helical" evidence="14">
    <location>
        <begin position="128"/>
        <end position="146"/>
    </location>
</feature>
<gene>
    <name evidence="14" type="primary">ftsH</name>
    <name evidence="17" type="ORF">ENV62_05540</name>
</gene>
<sequence>MAAKSPFRFTLWYLLAFMLLILVFQKVVTNSRSFSLTYSEFRRLVDIKGVDDLRISTDRISGYLLPQGVEYLAKERQDPGLSKRLEEQFEKEPVFSTIRVEDRDLVERLDKQGINYRAVAEQTWLTNLLSWVLPMVVLLAIWIYFFRKIGAGAGGIMSVGKSKARVYVEDETKVTFNDVAGVEEAEEELKEIIEFLKNPSKFQVLGGKIPKGVLLVGPPGTGKTLLARAVAGEAGAPFLSLTGSDFVEMFVGVGAARVRDLFQQAQEKAPCIIFIDELDALGKARGLSPLSGHEERENTLNQLLSEMDGFDTRKGVIIMAATNRPEILDPALIRPGRFDRHILVDRPSLKGREDILKIHTRHVKLAPEVNLSTIAARTPGMVGSDLANIVNEAALLAARKNKQAVEMSDFEEAIDRVIAGLEKRNRMMNPKEKEIVAYHETGHALVAEALQPNVDPVHRVSIIPRGIGSLGYTLQLPTEDRYLMTKTELEDRMAVMLGGRVAEELHFGEVSTGAHNDLYRATDIARSMVREYGMSEKLGPLTFERERRPLFLEQIMPPSTKDYSEATAQEIDREVSTLIEKAYHRAREILETRRDTLEKVAQVLLQKEVLEGDELRQLLNEHKRAESPR</sequence>
<evidence type="ECO:0000256" key="7">
    <source>
        <dbReference type="ARBA" id="ARBA00022801"/>
    </source>
</evidence>
<dbReference type="InterPro" id="IPR003960">
    <property type="entry name" value="ATPase_AAA_CS"/>
</dbReference>
<keyword evidence="7 14" id="KW-0378">Hydrolase</keyword>
<dbReference type="SUPFAM" id="SSF52540">
    <property type="entry name" value="P-loop containing nucleoside triphosphate hydrolases"/>
    <property type="match status" value="1"/>
</dbReference>
<evidence type="ECO:0000256" key="15">
    <source>
        <dbReference type="RuleBase" id="RU003651"/>
    </source>
</evidence>
<evidence type="ECO:0000256" key="5">
    <source>
        <dbReference type="ARBA" id="ARBA00022723"/>
    </source>
</evidence>
<dbReference type="PANTHER" id="PTHR43655">
    <property type="entry name" value="ATP-DEPENDENT PROTEASE"/>
    <property type="match status" value="1"/>
</dbReference>
<dbReference type="GO" id="GO:0005524">
    <property type="term" value="F:ATP binding"/>
    <property type="evidence" value="ECO:0007669"/>
    <property type="project" value="UniProtKB-UniRule"/>
</dbReference>
<protein>
    <recommendedName>
        <fullName evidence="14">ATP-dependent zinc metalloprotease FtsH</fullName>
        <ecNumber evidence="14">3.4.24.-</ecNumber>
    </recommendedName>
</protein>
<feature type="binding site" evidence="14">
    <location>
        <position position="517"/>
    </location>
    <ligand>
        <name>Zn(2+)</name>
        <dbReference type="ChEBI" id="CHEBI:29105"/>
        <note>catalytic</note>
    </ligand>
</feature>
<dbReference type="GO" id="GO:0004176">
    <property type="term" value="F:ATP-dependent peptidase activity"/>
    <property type="evidence" value="ECO:0007669"/>
    <property type="project" value="InterPro"/>
</dbReference>
<evidence type="ECO:0000256" key="12">
    <source>
        <dbReference type="ARBA" id="ARBA00023136"/>
    </source>
</evidence>
<dbReference type="InterPro" id="IPR003593">
    <property type="entry name" value="AAA+_ATPase"/>
</dbReference>
<dbReference type="CDD" id="cd19501">
    <property type="entry name" value="RecA-like_FtsH"/>
    <property type="match status" value="1"/>
</dbReference>
<dbReference type="GO" id="GO:0005886">
    <property type="term" value="C:plasma membrane"/>
    <property type="evidence" value="ECO:0007669"/>
    <property type="project" value="UniProtKB-SubCell"/>
</dbReference>
<keyword evidence="4 14" id="KW-0812">Transmembrane</keyword>
<evidence type="ECO:0000256" key="2">
    <source>
        <dbReference type="ARBA" id="ARBA00010044"/>
    </source>
</evidence>
<proteinExistence type="inferred from homology"/>
<dbReference type="InterPro" id="IPR003959">
    <property type="entry name" value="ATPase_AAA_core"/>
</dbReference>
<dbReference type="InterPro" id="IPR050928">
    <property type="entry name" value="ATP-dep_Zn_Metalloprotease"/>
</dbReference>
<dbReference type="InterPro" id="IPR037219">
    <property type="entry name" value="Peptidase_M41-like"/>
</dbReference>
<dbReference type="GO" id="GO:0004222">
    <property type="term" value="F:metalloendopeptidase activity"/>
    <property type="evidence" value="ECO:0007669"/>
    <property type="project" value="InterPro"/>
</dbReference>
<dbReference type="Pfam" id="PF01434">
    <property type="entry name" value="Peptidase_M41"/>
    <property type="match status" value="1"/>
</dbReference>
<feature type="binding site" evidence="14">
    <location>
        <position position="443"/>
    </location>
    <ligand>
        <name>Zn(2+)</name>
        <dbReference type="ChEBI" id="CHEBI:29105"/>
        <note>catalytic</note>
    </ligand>
</feature>
<keyword evidence="6 14" id="KW-0547">Nucleotide-binding</keyword>
<keyword evidence="3 14" id="KW-0645">Protease</keyword>
<evidence type="ECO:0000313" key="17">
    <source>
        <dbReference type="EMBL" id="HGB14682.1"/>
    </source>
</evidence>
<dbReference type="NCBIfam" id="TIGR01241">
    <property type="entry name" value="FtsH_fam"/>
    <property type="match status" value="1"/>
</dbReference>
<feature type="binding site" evidence="14">
    <location>
        <begin position="217"/>
        <end position="224"/>
    </location>
    <ligand>
        <name>ATP</name>
        <dbReference type="ChEBI" id="CHEBI:30616"/>
    </ligand>
</feature>
<dbReference type="Gene3D" id="1.20.58.760">
    <property type="entry name" value="Peptidase M41"/>
    <property type="match status" value="1"/>
</dbReference>
<comment type="similarity">
    <text evidence="13 14">In the central section; belongs to the AAA ATPase family.</text>
</comment>
<keyword evidence="5 14" id="KW-0479">Metal-binding</keyword>
<dbReference type="HAMAP" id="MF_01458">
    <property type="entry name" value="FtsH"/>
    <property type="match status" value="1"/>
</dbReference>
<dbReference type="EC" id="3.4.24.-" evidence="14"/>
<dbReference type="EMBL" id="DTHB01000042">
    <property type="protein sequence ID" value="HGB14682.1"/>
    <property type="molecule type" value="Genomic_DNA"/>
</dbReference>
<dbReference type="Gene3D" id="1.10.8.60">
    <property type="match status" value="1"/>
</dbReference>
<dbReference type="SUPFAM" id="SSF140990">
    <property type="entry name" value="FtsH protease domain-like"/>
    <property type="match status" value="1"/>
</dbReference>
<evidence type="ECO:0000256" key="3">
    <source>
        <dbReference type="ARBA" id="ARBA00022670"/>
    </source>
</evidence>
<keyword evidence="12 14" id="KW-0472">Membrane</keyword>
<dbReference type="AlphaFoldDB" id="A0A7C3SIU2"/>
<dbReference type="FunFam" id="1.10.8.60:FF:000001">
    <property type="entry name" value="ATP-dependent zinc metalloprotease FtsH"/>
    <property type="match status" value="1"/>
</dbReference>
<evidence type="ECO:0000256" key="13">
    <source>
        <dbReference type="ARBA" id="ARBA00061570"/>
    </source>
</evidence>
<reference evidence="17" key="1">
    <citation type="journal article" date="2020" name="mSystems">
        <title>Genome- and Community-Level Interaction Insights into Carbon Utilization and Element Cycling Functions of Hydrothermarchaeota in Hydrothermal Sediment.</title>
        <authorList>
            <person name="Zhou Z."/>
            <person name="Liu Y."/>
            <person name="Xu W."/>
            <person name="Pan J."/>
            <person name="Luo Z.H."/>
            <person name="Li M."/>
        </authorList>
    </citation>
    <scope>NUCLEOTIDE SEQUENCE [LARGE SCALE GENOMIC DNA]</scope>
    <source>
        <strain evidence="17">SpSt-776</strain>
    </source>
</reference>
<evidence type="ECO:0000256" key="6">
    <source>
        <dbReference type="ARBA" id="ARBA00022741"/>
    </source>
</evidence>
<evidence type="ECO:0000259" key="16">
    <source>
        <dbReference type="SMART" id="SM00382"/>
    </source>
</evidence>
<evidence type="ECO:0000256" key="1">
    <source>
        <dbReference type="ARBA" id="ARBA00004370"/>
    </source>
</evidence>
<evidence type="ECO:0000256" key="8">
    <source>
        <dbReference type="ARBA" id="ARBA00022833"/>
    </source>
</evidence>
<feature type="domain" description="AAA+ ATPase" evidence="16">
    <location>
        <begin position="209"/>
        <end position="348"/>
    </location>
</feature>
<dbReference type="GO" id="GO:0008270">
    <property type="term" value="F:zinc ion binding"/>
    <property type="evidence" value="ECO:0007669"/>
    <property type="project" value="UniProtKB-UniRule"/>
</dbReference>
<keyword evidence="9 14" id="KW-0067">ATP-binding</keyword>
<comment type="similarity">
    <text evidence="15">Belongs to the AAA ATPase family.</text>
</comment>
<dbReference type="InterPro" id="IPR005936">
    <property type="entry name" value="FtsH"/>
</dbReference>
<evidence type="ECO:0000256" key="10">
    <source>
        <dbReference type="ARBA" id="ARBA00022989"/>
    </source>
</evidence>
<keyword evidence="14" id="KW-1003">Cell membrane</keyword>
<keyword evidence="8 14" id="KW-0862">Zinc</keyword>
<comment type="similarity">
    <text evidence="2 14">In the C-terminal section; belongs to the peptidase M41 family.</text>
</comment>
<accession>A0A7C3SIU2</accession>
<evidence type="ECO:0000256" key="11">
    <source>
        <dbReference type="ARBA" id="ARBA00023049"/>
    </source>
</evidence>
<evidence type="ECO:0000256" key="14">
    <source>
        <dbReference type="HAMAP-Rule" id="MF_01458"/>
    </source>
</evidence>
<dbReference type="InterPro" id="IPR027417">
    <property type="entry name" value="P-loop_NTPase"/>
</dbReference>
<dbReference type="GO" id="GO:0016887">
    <property type="term" value="F:ATP hydrolysis activity"/>
    <property type="evidence" value="ECO:0007669"/>
    <property type="project" value="UniProtKB-UniRule"/>
</dbReference>
<comment type="subunit">
    <text evidence="14">Homohexamer.</text>
</comment>
<dbReference type="GO" id="GO:0030163">
    <property type="term" value="P:protein catabolic process"/>
    <property type="evidence" value="ECO:0007669"/>
    <property type="project" value="UniProtKB-UniRule"/>
</dbReference>
<dbReference type="FunFam" id="1.20.58.760:FF:000001">
    <property type="entry name" value="ATP-dependent zinc metalloprotease FtsH"/>
    <property type="match status" value="1"/>
</dbReference>